<protein>
    <submittedName>
        <fullName evidence="3">TFIIS central domain-containing protein</fullName>
    </submittedName>
</protein>
<dbReference type="AlphaFoldDB" id="A0A0N4W480"/>
<keyword evidence="2" id="KW-1185">Reference proteome</keyword>
<dbReference type="OrthoDB" id="5828204at2759"/>
<sequence>MRGERTAKFRKRSSKTVVNCDHFASLASLWEDSVSDNIDEEYDRLVEHLHDGARRAESLKDVKKRLSSKTPELVRQREIARAAGNNQLTSDLAKQCREAIKEDLNERRATDLAEAAEAGKSIRKARRIIIIINYETKTTSLRGADGTVTASRRAMEKFTLPKFDMPSRR</sequence>
<proteinExistence type="predicted"/>
<dbReference type="EMBL" id="UZAF01016236">
    <property type="protein sequence ID" value="VDO23764.1"/>
    <property type="molecule type" value="Genomic_DNA"/>
</dbReference>
<organism evidence="3">
    <name type="scientific">Haemonchus placei</name>
    <name type="common">Barber's pole worm</name>
    <dbReference type="NCBI Taxonomy" id="6290"/>
    <lineage>
        <taxon>Eukaryota</taxon>
        <taxon>Metazoa</taxon>
        <taxon>Ecdysozoa</taxon>
        <taxon>Nematoda</taxon>
        <taxon>Chromadorea</taxon>
        <taxon>Rhabditida</taxon>
        <taxon>Rhabditina</taxon>
        <taxon>Rhabditomorpha</taxon>
        <taxon>Strongyloidea</taxon>
        <taxon>Trichostrongylidae</taxon>
        <taxon>Haemonchus</taxon>
    </lineage>
</organism>
<dbReference type="WBParaSite" id="HPLM_0000467801-mRNA-1">
    <property type="protein sequence ID" value="HPLM_0000467801-mRNA-1"/>
    <property type="gene ID" value="HPLM_0000467801"/>
</dbReference>
<dbReference type="OMA" id="RNFANCK"/>
<name>A0A0N4W480_HAEPC</name>
<reference evidence="1 2" key="2">
    <citation type="submission" date="2018-11" db="EMBL/GenBank/DDBJ databases">
        <authorList>
            <consortium name="Pathogen Informatics"/>
        </authorList>
    </citation>
    <scope>NUCLEOTIDE SEQUENCE [LARGE SCALE GENOMIC DNA]</scope>
    <source>
        <strain evidence="1 2">MHpl1</strain>
    </source>
</reference>
<dbReference type="Proteomes" id="UP000268014">
    <property type="component" value="Unassembled WGS sequence"/>
</dbReference>
<accession>A0A0N4W480</accession>
<reference evidence="3" key="1">
    <citation type="submission" date="2017-02" db="UniProtKB">
        <authorList>
            <consortium name="WormBaseParasite"/>
        </authorList>
    </citation>
    <scope>IDENTIFICATION</scope>
</reference>
<gene>
    <name evidence="1" type="ORF">HPLM_LOCUS4670</name>
</gene>
<evidence type="ECO:0000313" key="2">
    <source>
        <dbReference type="Proteomes" id="UP000268014"/>
    </source>
</evidence>
<evidence type="ECO:0000313" key="3">
    <source>
        <dbReference type="WBParaSite" id="HPLM_0000467801-mRNA-1"/>
    </source>
</evidence>
<evidence type="ECO:0000313" key="1">
    <source>
        <dbReference type="EMBL" id="VDO23764.1"/>
    </source>
</evidence>